<protein>
    <recommendedName>
        <fullName evidence="1">Polynucleotide kinase PNKP phosphatase domain-containing protein</fullName>
    </recommendedName>
</protein>
<dbReference type="Pfam" id="PF25109">
    <property type="entry name" value="HAD_PNKP"/>
    <property type="match status" value="1"/>
</dbReference>
<dbReference type="InterPro" id="IPR056782">
    <property type="entry name" value="HAD_PNKP"/>
</dbReference>
<dbReference type="EMBL" id="JBBEGM010000025">
    <property type="protein sequence ID" value="MEJ2865957.1"/>
    <property type="molecule type" value="Genomic_DNA"/>
</dbReference>
<evidence type="ECO:0000259" key="1">
    <source>
        <dbReference type="Pfam" id="PF25109"/>
    </source>
</evidence>
<keyword evidence="3" id="KW-1185">Reference proteome</keyword>
<dbReference type="InterPro" id="IPR023214">
    <property type="entry name" value="HAD_sf"/>
</dbReference>
<sequence length="166" mass="18290">MTREARTVAALDIDGVVADVRHRLHLVTPDTWAEFFAAATTDPLLEQGAALAHRLAARHRLVWVTGRPERTRGATQAWLDQHGLPPGRLLMHPERSMDPRSSREVKAEQLGALRDAGEHIAVVVDDDARTVATLRADGFHCLLAQWSPYSPTYQDAEPVTRPGPAP</sequence>
<dbReference type="SUPFAM" id="SSF56784">
    <property type="entry name" value="HAD-like"/>
    <property type="match status" value="1"/>
</dbReference>
<dbReference type="InterPro" id="IPR036412">
    <property type="entry name" value="HAD-like_sf"/>
</dbReference>
<reference evidence="2 3" key="1">
    <citation type="submission" date="2024-03" db="EMBL/GenBank/DDBJ databases">
        <title>Actinomycetospora sp. OC33-EN07, a novel actinomycete isolated from wild orchid (Aerides multiflora).</title>
        <authorList>
            <person name="Suriyachadkun C."/>
        </authorList>
    </citation>
    <scope>NUCLEOTIDE SEQUENCE [LARGE SCALE GENOMIC DNA]</scope>
    <source>
        <strain evidence="2 3">OC33-EN07</strain>
    </source>
</reference>
<dbReference type="Proteomes" id="UP001369736">
    <property type="component" value="Unassembled WGS sequence"/>
</dbReference>
<evidence type="ECO:0000313" key="3">
    <source>
        <dbReference type="Proteomes" id="UP001369736"/>
    </source>
</evidence>
<organism evidence="2 3">
    <name type="scientific">Actinomycetospora flava</name>
    <dbReference type="NCBI Taxonomy" id="3129232"/>
    <lineage>
        <taxon>Bacteria</taxon>
        <taxon>Bacillati</taxon>
        <taxon>Actinomycetota</taxon>
        <taxon>Actinomycetes</taxon>
        <taxon>Pseudonocardiales</taxon>
        <taxon>Pseudonocardiaceae</taxon>
        <taxon>Actinomycetospora</taxon>
    </lineage>
</organism>
<feature type="domain" description="Polynucleotide kinase PNKP phosphatase" evidence="1">
    <location>
        <begin position="11"/>
        <end position="142"/>
    </location>
</feature>
<dbReference type="Gene3D" id="3.40.50.1000">
    <property type="entry name" value="HAD superfamily/HAD-like"/>
    <property type="match status" value="1"/>
</dbReference>
<accession>A0ABU8MH55</accession>
<dbReference type="RefSeq" id="WP_337707339.1">
    <property type="nucleotide sequence ID" value="NZ_JBBEGM010000025.1"/>
</dbReference>
<gene>
    <name evidence="2" type="ORF">WCD58_32730</name>
</gene>
<evidence type="ECO:0000313" key="2">
    <source>
        <dbReference type="EMBL" id="MEJ2865957.1"/>
    </source>
</evidence>
<name>A0ABU8MH55_9PSEU</name>
<comment type="caution">
    <text evidence="2">The sequence shown here is derived from an EMBL/GenBank/DDBJ whole genome shotgun (WGS) entry which is preliminary data.</text>
</comment>
<proteinExistence type="predicted"/>